<accession>A0A915DT60</accession>
<evidence type="ECO:0000313" key="2">
    <source>
        <dbReference type="WBParaSite" id="jg23391"/>
    </source>
</evidence>
<organism evidence="1 2">
    <name type="scientific">Ditylenchus dipsaci</name>
    <dbReference type="NCBI Taxonomy" id="166011"/>
    <lineage>
        <taxon>Eukaryota</taxon>
        <taxon>Metazoa</taxon>
        <taxon>Ecdysozoa</taxon>
        <taxon>Nematoda</taxon>
        <taxon>Chromadorea</taxon>
        <taxon>Rhabditida</taxon>
        <taxon>Tylenchina</taxon>
        <taxon>Tylenchomorpha</taxon>
        <taxon>Sphaerularioidea</taxon>
        <taxon>Anguinidae</taxon>
        <taxon>Anguininae</taxon>
        <taxon>Ditylenchus</taxon>
    </lineage>
</organism>
<protein>
    <submittedName>
        <fullName evidence="2">Uncharacterized protein</fullName>
    </submittedName>
</protein>
<keyword evidence="1" id="KW-1185">Reference proteome</keyword>
<name>A0A915DT60_9BILA</name>
<dbReference type="AlphaFoldDB" id="A0A915DT60"/>
<evidence type="ECO:0000313" key="1">
    <source>
        <dbReference type="Proteomes" id="UP000887574"/>
    </source>
</evidence>
<proteinExistence type="predicted"/>
<dbReference type="Proteomes" id="UP000887574">
    <property type="component" value="Unplaced"/>
</dbReference>
<sequence length="170" mass="19339">MDFIRALPIEILREVYKYQGYDGTELLKHICGLIRRIEGKATTDRGLVTLDKELYYHKITGKITTMVVDSQFEAESFVAVERMANLFNEACLMRLGRCYKDLDVDKVVEQSKNSAECNKLADVCGPKRDEAIVSALRTVAEFNANAEVKGRHMWILEQLLKKTFPDSNSA</sequence>
<reference evidence="2" key="1">
    <citation type="submission" date="2022-11" db="UniProtKB">
        <authorList>
            <consortium name="WormBaseParasite"/>
        </authorList>
    </citation>
    <scope>IDENTIFICATION</scope>
</reference>
<dbReference type="WBParaSite" id="jg23391">
    <property type="protein sequence ID" value="jg23391"/>
    <property type="gene ID" value="jg23391"/>
</dbReference>